<name>A0ABS4VHG8_9ACTN</name>
<dbReference type="PRINTS" id="PR01955">
    <property type="entry name" value="LANCFRANKIA"/>
</dbReference>
<dbReference type="CDD" id="cd04793">
    <property type="entry name" value="LanC"/>
    <property type="match status" value="1"/>
</dbReference>
<dbReference type="SUPFAM" id="SSF158745">
    <property type="entry name" value="LanC-like"/>
    <property type="match status" value="1"/>
</dbReference>
<dbReference type="EMBL" id="JAGINS010000002">
    <property type="protein sequence ID" value="MBP2363372.1"/>
    <property type="molecule type" value="Genomic_DNA"/>
</dbReference>
<protein>
    <submittedName>
        <fullName evidence="1">Uncharacterized protein</fullName>
    </submittedName>
</protein>
<sequence length="451" mass="48104">MLGSTACHSEPSSSWGSALDASRRSGALFVARDVAVRVADQARIMKSLPLARSQARYPKFVNWNPYGLADGNSGIAVMCSYFHQCFPVEGWDAIGHGFLAEGMAAVESSDGPKHSGLFAGLGGFAFALESFSRGGDRYQRALAVVDAMIAPQGLAVASRLGTRRPGMPVNVFDLISGASGLASYLLRRDSHGILPEILIALVRLTEQVDGMPRWATPAEYLQTESARRLYPSGNFNCGLAHGIPGPLAILSLALRAGHEVPGQAEAISVLAQWLLSHRVEDAWGVSWPDAVAMTPEGLPALKQKPAPTRSAWCYGTPGVARALWLAGEALNDEDLRRMAVDGMASVLRRPFALRHLTSPTFCHGVAGLLHTVLRFSHDTVPDCFADSVTGLTDRLLAVYEPERPFGYASVEAEDTAVDRAGLLDGAAGVAMTLLAAATGVEPVWDRVFLQS</sequence>
<dbReference type="Pfam" id="PF05147">
    <property type="entry name" value="LANC_like"/>
    <property type="match status" value="1"/>
</dbReference>
<organism evidence="1 2">
    <name type="scientific">Streptomyces clavifer</name>
    <dbReference type="NCBI Taxonomy" id="68188"/>
    <lineage>
        <taxon>Bacteria</taxon>
        <taxon>Bacillati</taxon>
        <taxon>Actinomycetota</taxon>
        <taxon>Actinomycetes</taxon>
        <taxon>Kitasatosporales</taxon>
        <taxon>Streptomycetaceae</taxon>
        <taxon>Streptomyces</taxon>
    </lineage>
</organism>
<dbReference type="Proteomes" id="UP001519311">
    <property type="component" value="Unassembled WGS sequence"/>
</dbReference>
<dbReference type="InterPro" id="IPR033889">
    <property type="entry name" value="LanC"/>
</dbReference>
<reference evidence="1 2" key="1">
    <citation type="submission" date="2021-03" db="EMBL/GenBank/DDBJ databases">
        <title>Sequencing the genomes of 1000 actinobacteria strains.</title>
        <authorList>
            <person name="Klenk H.-P."/>
        </authorList>
    </citation>
    <scope>NUCLEOTIDE SEQUENCE [LARGE SCALE GENOMIC DNA]</scope>
    <source>
        <strain evidence="1 2">DSM 40843</strain>
    </source>
</reference>
<proteinExistence type="predicted"/>
<dbReference type="Gene3D" id="1.50.10.20">
    <property type="match status" value="1"/>
</dbReference>
<accession>A0ABS4VHG8</accession>
<gene>
    <name evidence="1" type="ORF">JOF59_005864</name>
</gene>
<dbReference type="PRINTS" id="PR01950">
    <property type="entry name" value="LANCSUPER"/>
</dbReference>
<dbReference type="RefSeq" id="WP_209471406.1">
    <property type="nucleotide sequence ID" value="NZ_BMWJ01000023.1"/>
</dbReference>
<comment type="caution">
    <text evidence="1">The sequence shown here is derived from an EMBL/GenBank/DDBJ whole genome shotgun (WGS) entry which is preliminary data.</text>
</comment>
<dbReference type="InterPro" id="IPR007822">
    <property type="entry name" value="LANC-like"/>
</dbReference>
<keyword evidence="2" id="KW-1185">Reference proteome</keyword>
<evidence type="ECO:0000313" key="2">
    <source>
        <dbReference type="Proteomes" id="UP001519311"/>
    </source>
</evidence>
<evidence type="ECO:0000313" key="1">
    <source>
        <dbReference type="EMBL" id="MBP2363372.1"/>
    </source>
</evidence>
<dbReference type="SMART" id="SM01260">
    <property type="entry name" value="LANC_like"/>
    <property type="match status" value="1"/>
</dbReference>